<gene>
    <name evidence="1" type="ORF">SAMN05421766_102776</name>
</gene>
<protein>
    <submittedName>
        <fullName evidence="1">Uncharacterized protein</fullName>
    </submittedName>
</protein>
<evidence type="ECO:0000313" key="2">
    <source>
        <dbReference type="Proteomes" id="UP000185728"/>
    </source>
</evidence>
<comment type="caution">
    <text evidence="1">The sequence shown here is derived from an EMBL/GenBank/DDBJ whole genome shotgun (WGS) entry which is preliminary data.</text>
</comment>
<reference evidence="1 2" key="1">
    <citation type="submission" date="2017-01" db="EMBL/GenBank/DDBJ databases">
        <authorList>
            <person name="Varghese N."/>
            <person name="Submissions S."/>
        </authorList>
    </citation>
    <scope>NUCLEOTIDE SEQUENCE [LARGE SCALE GENOMIC DNA]</scope>
    <source>
        <strain evidence="1 2">DSM 2061</strain>
    </source>
</reference>
<name>A0ABY1KPT6_9FLAO</name>
<dbReference type="EMBL" id="FTOB01000002">
    <property type="protein sequence ID" value="SIS56938.1"/>
    <property type="molecule type" value="Genomic_DNA"/>
</dbReference>
<evidence type="ECO:0000313" key="1">
    <source>
        <dbReference type="EMBL" id="SIS56938.1"/>
    </source>
</evidence>
<keyword evidence="2" id="KW-1185">Reference proteome</keyword>
<organism evidence="1 2">
    <name type="scientific">Zobellia uliginosa</name>
    <dbReference type="NCBI Taxonomy" id="143224"/>
    <lineage>
        <taxon>Bacteria</taxon>
        <taxon>Pseudomonadati</taxon>
        <taxon>Bacteroidota</taxon>
        <taxon>Flavobacteriia</taxon>
        <taxon>Flavobacteriales</taxon>
        <taxon>Flavobacteriaceae</taxon>
        <taxon>Zobellia</taxon>
    </lineage>
</organism>
<accession>A0ABY1KPT6</accession>
<proteinExistence type="predicted"/>
<dbReference type="Proteomes" id="UP000185728">
    <property type="component" value="Unassembled WGS sequence"/>
</dbReference>
<sequence>MRYPLYNYATIMEKIYSENLERGSAVKATKETINFLLSFSKQFHIVEYNNFRFENSLN</sequence>